<sequence>MTPLKAATKIRDALVKQYGTANTTDLMLWDAEKCAQMGYGDGEAALVWEGAPDPEWAITVSLSVPVVRLAGILAEPYNGHILNFYTL</sequence>
<dbReference type="EMBL" id="LAZR01004269">
    <property type="protein sequence ID" value="KKN10183.1"/>
    <property type="molecule type" value="Genomic_DNA"/>
</dbReference>
<protein>
    <submittedName>
        <fullName evidence="1">Uncharacterized protein</fullName>
    </submittedName>
</protein>
<dbReference type="AlphaFoldDB" id="A0A0F9QYE6"/>
<evidence type="ECO:0000313" key="1">
    <source>
        <dbReference type="EMBL" id="KKN10183.1"/>
    </source>
</evidence>
<accession>A0A0F9QYE6</accession>
<comment type="caution">
    <text evidence="1">The sequence shown here is derived from an EMBL/GenBank/DDBJ whole genome shotgun (WGS) entry which is preliminary data.</text>
</comment>
<name>A0A0F9QYE6_9ZZZZ</name>
<gene>
    <name evidence="1" type="ORF">LCGC14_1039310</name>
</gene>
<reference evidence="1" key="1">
    <citation type="journal article" date="2015" name="Nature">
        <title>Complex archaea that bridge the gap between prokaryotes and eukaryotes.</title>
        <authorList>
            <person name="Spang A."/>
            <person name="Saw J.H."/>
            <person name="Jorgensen S.L."/>
            <person name="Zaremba-Niedzwiedzka K."/>
            <person name="Martijn J."/>
            <person name="Lind A.E."/>
            <person name="van Eijk R."/>
            <person name="Schleper C."/>
            <person name="Guy L."/>
            <person name="Ettema T.J."/>
        </authorList>
    </citation>
    <scope>NUCLEOTIDE SEQUENCE</scope>
</reference>
<organism evidence="1">
    <name type="scientific">marine sediment metagenome</name>
    <dbReference type="NCBI Taxonomy" id="412755"/>
    <lineage>
        <taxon>unclassified sequences</taxon>
        <taxon>metagenomes</taxon>
        <taxon>ecological metagenomes</taxon>
    </lineage>
</organism>
<proteinExistence type="predicted"/>